<dbReference type="AlphaFoldDB" id="A0A9N7U8F9"/>
<feature type="compositionally biased region" description="Basic residues" evidence="1">
    <location>
        <begin position="13"/>
        <end position="27"/>
    </location>
</feature>
<dbReference type="Proteomes" id="UP001153269">
    <property type="component" value="Unassembled WGS sequence"/>
</dbReference>
<proteinExistence type="predicted"/>
<evidence type="ECO:0000313" key="2">
    <source>
        <dbReference type="EMBL" id="CAB1427059.1"/>
    </source>
</evidence>
<gene>
    <name evidence="2" type="ORF">PLEPLA_LOCUS14997</name>
</gene>
<dbReference type="EMBL" id="CADEAL010000938">
    <property type="protein sequence ID" value="CAB1427059.1"/>
    <property type="molecule type" value="Genomic_DNA"/>
</dbReference>
<comment type="caution">
    <text evidence="2">The sequence shown here is derived from an EMBL/GenBank/DDBJ whole genome shotgun (WGS) entry which is preliminary data.</text>
</comment>
<organism evidence="2 3">
    <name type="scientific">Pleuronectes platessa</name>
    <name type="common">European plaice</name>
    <dbReference type="NCBI Taxonomy" id="8262"/>
    <lineage>
        <taxon>Eukaryota</taxon>
        <taxon>Metazoa</taxon>
        <taxon>Chordata</taxon>
        <taxon>Craniata</taxon>
        <taxon>Vertebrata</taxon>
        <taxon>Euteleostomi</taxon>
        <taxon>Actinopterygii</taxon>
        <taxon>Neopterygii</taxon>
        <taxon>Teleostei</taxon>
        <taxon>Neoteleostei</taxon>
        <taxon>Acanthomorphata</taxon>
        <taxon>Carangaria</taxon>
        <taxon>Pleuronectiformes</taxon>
        <taxon>Pleuronectoidei</taxon>
        <taxon>Pleuronectidae</taxon>
        <taxon>Pleuronectes</taxon>
    </lineage>
</organism>
<protein>
    <submittedName>
        <fullName evidence="2">Uncharacterized protein</fullName>
    </submittedName>
</protein>
<name>A0A9N7U8F9_PLEPL</name>
<accession>A0A9N7U8F9</accession>
<keyword evidence="3" id="KW-1185">Reference proteome</keyword>
<sequence>MPSPHQNAPRQLHATHRGGRWSRKRKRRRWSYCQLTPCKCFRFRSKKLWVQLGCTAGCRLRHSGSGPGAF</sequence>
<reference evidence="2" key="1">
    <citation type="submission" date="2020-03" db="EMBL/GenBank/DDBJ databases">
        <authorList>
            <person name="Weist P."/>
        </authorList>
    </citation>
    <scope>NUCLEOTIDE SEQUENCE</scope>
</reference>
<feature type="region of interest" description="Disordered" evidence="1">
    <location>
        <begin position="1"/>
        <end position="27"/>
    </location>
</feature>
<evidence type="ECO:0000313" key="3">
    <source>
        <dbReference type="Proteomes" id="UP001153269"/>
    </source>
</evidence>
<evidence type="ECO:0000256" key="1">
    <source>
        <dbReference type="SAM" id="MobiDB-lite"/>
    </source>
</evidence>